<dbReference type="GO" id="GO:0016747">
    <property type="term" value="F:acyltransferase activity, transferring groups other than amino-acyl groups"/>
    <property type="evidence" value="ECO:0000318"/>
    <property type="project" value="GO_Central"/>
</dbReference>
<evidence type="ECO:0000256" key="2">
    <source>
        <dbReference type="ARBA" id="ARBA00022679"/>
    </source>
</evidence>
<keyword evidence="2 4" id="KW-0808">Transferase</keyword>
<dbReference type="RefSeq" id="XP_008660165.1">
    <property type="nucleotide sequence ID" value="XM_008661943.3"/>
</dbReference>
<accession>A0A1D6KCW1</accession>
<reference evidence="4 6" key="1">
    <citation type="submission" date="2015-12" db="EMBL/GenBank/DDBJ databases">
        <title>Update maize B73 reference genome by single molecule sequencing technologies.</title>
        <authorList>
            <consortium name="Maize Genome Sequencing Project"/>
            <person name="Ware D."/>
        </authorList>
    </citation>
    <scope>NUCLEOTIDE SEQUENCE [LARGE SCALE GENOMIC DNA]</scope>
    <source>
        <strain evidence="6">cv. B73</strain>
        <tissue evidence="4">Seedling</tissue>
    </source>
</reference>
<dbReference type="PaxDb" id="4577-GRMZM2G030436_P01"/>
<evidence type="ECO:0000256" key="3">
    <source>
        <dbReference type="ARBA" id="ARBA00023315"/>
    </source>
</evidence>
<reference evidence="5" key="3">
    <citation type="submission" date="2021-05" db="UniProtKB">
        <authorList>
            <consortium name="EnsemblPlants"/>
        </authorList>
    </citation>
    <scope>IDENTIFICATION</scope>
    <source>
        <strain evidence="5">cv. B73</strain>
    </source>
</reference>
<organism evidence="4">
    <name type="scientific">Zea mays</name>
    <name type="common">Maize</name>
    <dbReference type="NCBI Taxonomy" id="4577"/>
    <lineage>
        <taxon>Eukaryota</taxon>
        <taxon>Viridiplantae</taxon>
        <taxon>Streptophyta</taxon>
        <taxon>Embryophyta</taxon>
        <taxon>Tracheophyta</taxon>
        <taxon>Spermatophyta</taxon>
        <taxon>Magnoliopsida</taxon>
        <taxon>Liliopsida</taxon>
        <taxon>Poales</taxon>
        <taxon>Poaceae</taxon>
        <taxon>PACMAD clade</taxon>
        <taxon>Panicoideae</taxon>
        <taxon>Andropogonodae</taxon>
        <taxon>Andropogoneae</taxon>
        <taxon>Tripsacinae</taxon>
        <taxon>Zea</taxon>
    </lineage>
</organism>
<dbReference type="STRING" id="4577.A0A1D6KCW1"/>
<reference evidence="5" key="2">
    <citation type="submission" date="2019-07" db="EMBL/GenBank/DDBJ databases">
        <authorList>
            <person name="Seetharam A."/>
            <person name="Woodhouse M."/>
            <person name="Cannon E."/>
        </authorList>
    </citation>
    <scope>NUCLEOTIDE SEQUENCE [LARGE SCALE GENOMIC DNA]</scope>
    <source>
        <strain evidence="5">cv. B73</strain>
    </source>
</reference>
<dbReference type="FunFam" id="3.30.559.10:FF:000008">
    <property type="entry name" value="Tryptamine hydroxycinnamoyl transferase"/>
    <property type="match status" value="1"/>
</dbReference>
<dbReference type="Gramene" id="Zm00001eb027900_T001">
    <property type="protein sequence ID" value="Zm00001eb027900_P001"/>
    <property type="gene ID" value="Zm00001eb027900"/>
</dbReference>
<keyword evidence="7" id="KW-1267">Proteomics identification</keyword>
<dbReference type="eggNOG" id="ENOG502QVP8">
    <property type="taxonomic scope" value="Eukaryota"/>
</dbReference>
<dbReference type="OrthoDB" id="671439at2759"/>
<dbReference type="InterPro" id="IPR023213">
    <property type="entry name" value="CAT-like_dom_sf"/>
</dbReference>
<evidence type="ECO:0000313" key="5">
    <source>
        <dbReference type="EnsemblPlants" id="Zm00001eb027900_P001"/>
    </source>
</evidence>
<dbReference type="GeneID" id="103639152"/>
<dbReference type="SMR" id="A0A1D6KCW1"/>
<dbReference type="FunCoup" id="A0A1D6KCW1">
    <property type="interactions" value="4"/>
</dbReference>
<dbReference type="Pfam" id="PF02458">
    <property type="entry name" value="Transferase"/>
    <property type="match status" value="1"/>
</dbReference>
<dbReference type="Gene3D" id="3.30.559.10">
    <property type="entry name" value="Chloramphenicol acetyltransferase-like domain"/>
    <property type="match status" value="2"/>
</dbReference>
<comment type="similarity">
    <text evidence="1">Belongs to the plant acyltransferase family.</text>
</comment>
<proteinExistence type="evidence at protein level"/>
<dbReference type="EnsemblPlants" id="Zm00001eb027900_T001">
    <property type="protein sequence ID" value="Zm00001eb027900_P001"/>
    <property type="gene ID" value="Zm00001eb027900"/>
</dbReference>
<dbReference type="AlphaFoldDB" id="A0A1D6KCW1"/>
<dbReference type="EMBL" id="CM007647">
    <property type="protein sequence ID" value="ONM01081.1"/>
    <property type="molecule type" value="Genomic_DNA"/>
</dbReference>
<evidence type="ECO:0000313" key="4">
    <source>
        <dbReference type="EMBL" id="ONM01081.1"/>
    </source>
</evidence>
<keyword evidence="3" id="KW-0012">Acyltransferase</keyword>
<dbReference type="OMA" id="RQICYAM"/>
<dbReference type="SUPFAM" id="SSF52777">
    <property type="entry name" value="CoA-dependent acyltransferases"/>
    <property type="match status" value="1"/>
</dbReference>
<name>A0A1D6KCW1_MAIZE</name>
<evidence type="ECO:0000313" key="6">
    <source>
        <dbReference type="Proteomes" id="UP000007305"/>
    </source>
</evidence>
<protein>
    <submittedName>
        <fullName evidence="4">Hydroxycinnamoyltransferase4</fullName>
    </submittedName>
</protein>
<dbReference type="PANTHER" id="PTHR31642:SF278">
    <property type="entry name" value="TRYPTAMINE HYDROXYCINNAMOYLTRANSFERASE 1"/>
    <property type="match status" value="1"/>
</dbReference>
<dbReference type="KEGG" id="zma:103639152"/>
<gene>
    <name evidence="5" type="primary">LOC103639152</name>
    <name evidence="4" type="ORF">ZEAMMB73_Zm00001d030542</name>
</gene>
<keyword evidence="6" id="KW-1185">Reference proteome</keyword>
<evidence type="ECO:0000256" key="1">
    <source>
        <dbReference type="ARBA" id="ARBA00009861"/>
    </source>
</evidence>
<evidence type="ECO:0007829" key="7">
    <source>
        <dbReference type="PeptideAtlas" id="A0A1D6KCW1"/>
    </source>
</evidence>
<dbReference type="InterPro" id="IPR050317">
    <property type="entry name" value="Plant_Fungal_Acyltransferase"/>
</dbReference>
<dbReference type="ExpressionAtlas" id="A0A1D6KCW1">
    <property type="expression patterns" value="baseline and differential"/>
</dbReference>
<dbReference type="Proteomes" id="UP000007305">
    <property type="component" value="Chromosome 1"/>
</dbReference>
<sequence length="441" mass="47964">MTTTLVTVDITRRTVLKPPPPASSRGGGGSLSRLTSFDRASTDGYIPTVFAWYAPAPDNEAIVDGLLAVVARYPHLSARMGVDDRGRKCFLLNDAGVLVVEATADADLADALVAHDVTAHINELYPKADKEREDEPLFQVQLTRYTCGGLVIGTVCQHLVADGQSMSSFYAAWATAVRSASAADLPSPFTDRAAIAVPRNPPVPRFDHRNIEFRGEHSSSRPYAVLPMDRIKNLGINFPEQFIADLKARVGGRCTTFQCLLAHVWKKVTAARDLAPEEFTQIRVAVNCRGRADPPVPMEYFGNMVLWAFPRMQARELLSSSYAAVVGAIRDAVARVDAEYIQSFVDFGDMAERAGEELASTAAGPGTAFCPDLEVDSWLGFRFHDLDFGYGAPCAFLPPDLPVEGLMILVPSCAAKGGVDLFMALDDDHVDAFKHICYSMD</sequence>
<dbReference type="PANTHER" id="PTHR31642">
    <property type="entry name" value="TRICHOTHECENE 3-O-ACETYLTRANSFERASE"/>
    <property type="match status" value="1"/>
</dbReference>